<dbReference type="InterPro" id="IPR016024">
    <property type="entry name" value="ARM-type_fold"/>
</dbReference>
<gene>
    <name evidence="2" type="ORF">KGD84_00755</name>
</gene>
<dbReference type="EMBL" id="CP074133">
    <property type="protein sequence ID" value="QUX22974.1"/>
    <property type="molecule type" value="Genomic_DNA"/>
</dbReference>
<evidence type="ECO:0008006" key="4">
    <source>
        <dbReference type="Google" id="ProtNLM"/>
    </source>
</evidence>
<keyword evidence="1" id="KW-1133">Transmembrane helix</keyword>
<organism evidence="2 3">
    <name type="scientific">Nocardiopsis changdeensis</name>
    <dbReference type="NCBI Taxonomy" id="2831969"/>
    <lineage>
        <taxon>Bacteria</taxon>
        <taxon>Bacillati</taxon>
        <taxon>Actinomycetota</taxon>
        <taxon>Actinomycetes</taxon>
        <taxon>Streptosporangiales</taxon>
        <taxon>Nocardiopsidaceae</taxon>
        <taxon>Nocardiopsis</taxon>
    </lineage>
</organism>
<sequence length="695" mass="72372">MAMNVGELVATMDLEDRGYSRGLAGAAAEARVAANRIEDALDDIDASGAGARSGQGFGNGLLGAIRGERPRLMSAGADAGGGLSSGLTKAFGAISSNVWVMVGVVGVALAALPLLGATVGLGLALAFGGAIAGVGLAAAAQAQEVQDAFSDLKDNVVRDLKRMAEPLQGTLVDVAGDLQGLFDSLSPHLESAFAEMAPVLSEFSELLFGAFEGAGPVIDEATEAFNSLLGALGPDLEESLGGIWESLSDLFGTIKENPEPFAGIITGAIDLVGKIIKLVDWLSIAYVWINENIPGGLLGLLSPMVLLGTTLTDTAGKAGGFRDAIMEMAGSLSSAWEYIRGGAEELWEALQPILEDLWEALASSDILETIREWWSQLGEIFSLGGELIGEILSKAAEFLTWIWENFGTEIIGILEGLWEIISGIVSGGLEVIKGILNTVLGLITGDWDRAWNGVKQIGAGIWEALKGIIGGAIKIISNGLSATLKFIQGIWNSAWGSVKSTANNIWSGIVGAWNGLKNATSAAWSWMKSKITSLFSQALSTVRSKLSSWSSVGRDMIQGVINGVTGAAGRLYSKLRGIASSALESAKEALGISSPSRVMRDQVGRWIPEGIAAGLQLGQARLDSATYRMAAGIADSMTGALAVPGQRSAADGIPGPDRGGKDPAVWVEHFHATERMSPHDVGEALYGLVSARRGV</sequence>
<dbReference type="PANTHER" id="PTHR37813">
    <property type="entry name" value="FELS-2 PROPHAGE PROTEIN"/>
    <property type="match status" value="1"/>
</dbReference>
<accession>A0ABX8BLQ1</accession>
<dbReference type="SUPFAM" id="SSF48371">
    <property type="entry name" value="ARM repeat"/>
    <property type="match status" value="1"/>
</dbReference>
<dbReference type="Gene3D" id="1.20.120.20">
    <property type="entry name" value="Apolipoprotein"/>
    <property type="match status" value="1"/>
</dbReference>
<feature type="transmembrane region" description="Helical" evidence="1">
    <location>
        <begin position="90"/>
        <end position="112"/>
    </location>
</feature>
<dbReference type="PANTHER" id="PTHR37813:SF1">
    <property type="entry name" value="FELS-2 PROPHAGE PROTEIN"/>
    <property type="match status" value="1"/>
</dbReference>
<proteinExistence type="predicted"/>
<keyword evidence="1" id="KW-0472">Membrane</keyword>
<evidence type="ECO:0000313" key="3">
    <source>
        <dbReference type="Proteomes" id="UP000676079"/>
    </source>
</evidence>
<reference evidence="2 3" key="1">
    <citation type="submission" date="2021-05" db="EMBL/GenBank/DDBJ databases">
        <title>Direct Submission.</title>
        <authorList>
            <person name="Li K."/>
            <person name="Gao J."/>
        </authorList>
    </citation>
    <scope>NUCLEOTIDE SEQUENCE [LARGE SCALE GENOMIC DNA]</scope>
    <source>
        <strain evidence="2 3">Mg02</strain>
    </source>
</reference>
<dbReference type="RefSeq" id="WP_220564185.1">
    <property type="nucleotide sequence ID" value="NZ_CP074133.1"/>
</dbReference>
<protein>
    <recommendedName>
        <fullName evidence="4">Tape measure protein</fullName>
    </recommendedName>
</protein>
<evidence type="ECO:0000256" key="1">
    <source>
        <dbReference type="SAM" id="Phobius"/>
    </source>
</evidence>
<feature type="transmembrane region" description="Helical" evidence="1">
    <location>
        <begin position="119"/>
        <end position="140"/>
    </location>
</feature>
<keyword evidence="3" id="KW-1185">Reference proteome</keyword>
<keyword evidence="1" id="KW-0812">Transmembrane</keyword>
<dbReference type="Proteomes" id="UP000676079">
    <property type="component" value="Chromosome"/>
</dbReference>
<evidence type="ECO:0000313" key="2">
    <source>
        <dbReference type="EMBL" id="QUX22974.1"/>
    </source>
</evidence>
<name>A0ABX8BLQ1_9ACTN</name>